<comment type="caution">
    <text evidence="4">The sequence shown here is derived from an EMBL/GenBank/DDBJ whole genome shotgun (WGS) entry which is preliminary data.</text>
</comment>
<organism evidence="4 5">
    <name type="scientific">Coilia grayii</name>
    <name type="common">Gray's grenadier anchovy</name>
    <dbReference type="NCBI Taxonomy" id="363190"/>
    <lineage>
        <taxon>Eukaryota</taxon>
        <taxon>Metazoa</taxon>
        <taxon>Chordata</taxon>
        <taxon>Craniata</taxon>
        <taxon>Vertebrata</taxon>
        <taxon>Euteleostomi</taxon>
        <taxon>Actinopterygii</taxon>
        <taxon>Neopterygii</taxon>
        <taxon>Teleostei</taxon>
        <taxon>Clupei</taxon>
        <taxon>Clupeiformes</taxon>
        <taxon>Clupeoidei</taxon>
        <taxon>Engraulidae</taxon>
        <taxon>Coilinae</taxon>
        <taxon>Coilia</taxon>
    </lineage>
</organism>
<dbReference type="GO" id="GO:0008270">
    <property type="term" value="F:zinc ion binding"/>
    <property type="evidence" value="ECO:0007669"/>
    <property type="project" value="UniProtKB-KW"/>
</dbReference>
<dbReference type="SUPFAM" id="SSF57756">
    <property type="entry name" value="Retrovirus zinc finger-like domains"/>
    <property type="match status" value="1"/>
</dbReference>
<evidence type="ECO:0000313" key="5">
    <source>
        <dbReference type="Proteomes" id="UP001591681"/>
    </source>
</evidence>
<dbReference type="InterPro" id="IPR001878">
    <property type="entry name" value="Znf_CCHC"/>
</dbReference>
<protein>
    <recommendedName>
        <fullName evidence="3">CCHC-type domain-containing protein</fullName>
    </recommendedName>
</protein>
<evidence type="ECO:0000256" key="2">
    <source>
        <dbReference type="SAM" id="MobiDB-lite"/>
    </source>
</evidence>
<evidence type="ECO:0000256" key="1">
    <source>
        <dbReference type="PROSITE-ProRule" id="PRU00047"/>
    </source>
</evidence>
<dbReference type="EMBL" id="JBHFQA010000002">
    <property type="protein sequence ID" value="KAL2102369.1"/>
    <property type="molecule type" value="Genomic_DNA"/>
</dbReference>
<evidence type="ECO:0000259" key="3">
    <source>
        <dbReference type="PROSITE" id="PS50158"/>
    </source>
</evidence>
<reference evidence="4 5" key="1">
    <citation type="submission" date="2024-09" db="EMBL/GenBank/DDBJ databases">
        <title>A chromosome-level genome assembly of Gray's grenadier anchovy, Coilia grayii.</title>
        <authorList>
            <person name="Fu Z."/>
        </authorList>
    </citation>
    <scope>NUCLEOTIDE SEQUENCE [LARGE SCALE GENOMIC DNA]</scope>
    <source>
        <strain evidence="4">G4</strain>
        <tissue evidence="4">Muscle</tissue>
    </source>
</reference>
<dbReference type="AlphaFoldDB" id="A0ABD1KT65"/>
<name>A0ABD1KT65_9TELE</name>
<keyword evidence="5" id="KW-1185">Reference proteome</keyword>
<dbReference type="SMART" id="SM00343">
    <property type="entry name" value="ZnF_C2HC"/>
    <property type="match status" value="1"/>
</dbReference>
<sequence>MAADGTHEERFGFLTRRHGIKVDSPFSVEETSIAVGNVIGHDKIVSASRMNRAVVLFLASVDLVDKMVESGVVIEDLLIPVLPLSSPSRKVILSNVPPFISNDILTEALSRYEKLVSPLKMTLIATKSPLLKHVVSFRRFAYIILKDNKDIELSLNVKVDDFNYMIYVTTNTMKCFGCGQLGHLARGCPEKTKKSDNGNSNGDIPSDEQFQDAPVVATDQTHTNVESGGVGAMQEAEAEAPEVGVGMPADQAGEQRSQPEPTTNGSQDSCVDLAEHLLTEVIGEQSHPMETGSVFKVPSKKRGCSRSKAKANKKGLSVDISDAESESDYASDCSVTCSVRTSGFSQQCYGVDDIKSFLSKTKHARNVKIDEFFPDVEQFIAAHEFGFWPCLD</sequence>
<keyword evidence="1" id="KW-0479">Metal-binding</keyword>
<feature type="compositionally biased region" description="Polar residues" evidence="2">
    <location>
        <begin position="254"/>
        <end position="268"/>
    </location>
</feature>
<keyword evidence="1" id="KW-0863">Zinc-finger</keyword>
<gene>
    <name evidence="4" type="ORF">ACEWY4_001537</name>
</gene>
<feature type="domain" description="CCHC-type" evidence="3">
    <location>
        <begin position="174"/>
        <end position="190"/>
    </location>
</feature>
<dbReference type="InterPro" id="IPR036875">
    <property type="entry name" value="Znf_CCHC_sf"/>
</dbReference>
<keyword evidence="1" id="KW-0862">Zinc</keyword>
<feature type="region of interest" description="Disordered" evidence="2">
    <location>
        <begin position="247"/>
        <end position="268"/>
    </location>
</feature>
<evidence type="ECO:0000313" key="4">
    <source>
        <dbReference type="EMBL" id="KAL2102369.1"/>
    </source>
</evidence>
<proteinExistence type="predicted"/>
<accession>A0ABD1KT65</accession>
<dbReference type="Proteomes" id="UP001591681">
    <property type="component" value="Unassembled WGS sequence"/>
</dbReference>
<dbReference type="Gene3D" id="4.10.60.10">
    <property type="entry name" value="Zinc finger, CCHC-type"/>
    <property type="match status" value="1"/>
</dbReference>
<dbReference type="PROSITE" id="PS50158">
    <property type="entry name" value="ZF_CCHC"/>
    <property type="match status" value="1"/>
</dbReference>